<feature type="domain" description="Carbohydrate kinase PfkB" evidence="4">
    <location>
        <begin position="1"/>
        <end position="312"/>
    </location>
</feature>
<dbReference type="PANTHER" id="PTHR43320">
    <property type="entry name" value="SUGAR KINASE"/>
    <property type="match status" value="1"/>
</dbReference>
<dbReference type="SUPFAM" id="SSF53613">
    <property type="entry name" value="Ribokinase-like"/>
    <property type="match status" value="1"/>
</dbReference>
<dbReference type="CDD" id="cd01166">
    <property type="entry name" value="KdgK"/>
    <property type="match status" value="1"/>
</dbReference>
<reference evidence="5 6" key="1">
    <citation type="submission" date="2017-04" db="EMBL/GenBank/DDBJ databases">
        <title>Complete genome sequence of Flavobacterium kingsejong AJ004.</title>
        <authorList>
            <person name="Lee P.C."/>
        </authorList>
    </citation>
    <scope>NUCLEOTIDE SEQUENCE [LARGE SCALE GENOMIC DNA]</scope>
    <source>
        <strain evidence="5 6">AJ004</strain>
    </source>
</reference>
<dbReference type="KEGG" id="fki:FK004_07175"/>
<evidence type="ECO:0000256" key="1">
    <source>
        <dbReference type="ARBA" id="ARBA00010688"/>
    </source>
</evidence>
<evidence type="ECO:0000256" key="2">
    <source>
        <dbReference type="ARBA" id="ARBA00022679"/>
    </source>
</evidence>
<dbReference type="PANTHER" id="PTHR43320:SF2">
    <property type="entry name" value="2-DEHYDRO-3-DEOXYGLUCONOKINASE_2-DEHYDRO-3-DEOXYGALACTONOKINASE"/>
    <property type="match status" value="1"/>
</dbReference>
<dbReference type="InterPro" id="IPR052700">
    <property type="entry name" value="Carb_kinase_PfkB-like"/>
</dbReference>
<gene>
    <name evidence="5" type="ORF">FK004_07175</name>
</gene>
<dbReference type="Proteomes" id="UP000244677">
    <property type="component" value="Chromosome"/>
</dbReference>
<dbReference type="InterPro" id="IPR029056">
    <property type="entry name" value="Ribokinase-like"/>
</dbReference>
<dbReference type="AlphaFoldDB" id="A0A2S1LMQ9"/>
<protein>
    <submittedName>
        <fullName evidence="5">2-dehydro-3-deoxygluconokinase</fullName>
    </submittedName>
</protein>
<accession>A0A2S1LMQ9</accession>
<proteinExistence type="inferred from homology"/>
<evidence type="ECO:0000259" key="4">
    <source>
        <dbReference type="Pfam" id="PF00294"/>
    </source>
</evidence>
<dbReference type="EMBL" id="CP020919">
    <property type="protein sequence ID" value="AWG25027.1"/>
    <property type="molecule type" value="Genomic_DNA"/>
</dbReference>
<dbReference type="RefSeq" id="WP_108736649.1">
    <property type="nucleotide sequence ID" value="NZ_CP020919.1"/>
</dbReference>
<evidence type="ECO:0000313" key="6">
    <source>
        <dbReference type="Proteomes" id="UP000244677"/>
    </source>
</evidence>
<dbReference type="InterPro" id="IPR011611">
    <property type="entry name" value="PfkB_dom"/>
</dbReference>
<organism evidence="5 6">
    <name type="scientific">Flavobacterium kingsejongi</name>
    <dbReference type="NCBI Taxonomy" id="1678728"/>
    <lineage>
        <taxon>Bacteria</taxon>
        <taxon>Pseudomonadati</taxon>
        <taxon>Bacteroidota</taxon>
        <taxon>Flavobacteriia</taxon>
        <taxon>Flavobacteriales</taxon>
        <taxon>Flavobacteriaceae</taxon>
        <taxon>Flavobacterium</taxon>
    </lineage>
</organism>
<dbReference type="OrthoDB" id="9813569at2"/>
<dbReference type="Gene3D" id="3.40.1190.20">
    <property type="match status" value="1"/>
</dbReference>
<name>A0A2S1LMQ9_9FLAO</name>
<keyword evidence="6" id="KW-1185">Reference proteome</keyword>
<evidence type="ECO:0000256" key="3">
    <source>
        <dbReference type="ARBA" id="ARBA00022777"/>
    </source>
</evidence>
<sequence length="335" mass="36611">MKKVVTFGEILARLTPPGFKKMSQTNQLEIYYGGTETNVSVSLSVLGCKSVHVSKVSRDFLGKAALSNLKSNGVDTSFVQDGDAPLGLYFVEPGAVVRPGVISYNRNHSAFRSLEPQSIPWEEILTGADWFHWTGITPAHSENNFQALKAALVMAKEMNITVSCDPAYRTGLWQYGRKAVDVLQELVALSDVFIGGAEQFNELLGSDFSLSDADFTKGSIVLKAAFPKLGNIYDKTRTGKNASWHQIEARMWNGEAFFSCEPIEITHIVDRIGTGDAFAAGIIFGELNNYSEQRTLAFANAACAIKHTIEGDANLADFNEINQIAEGNTSGRLIR</sequence>
<comment type="similarity">
    <text evidence="1">Belongs to the carbohydrate kinase PfkB family.</text>
</comment>
<dbReference type="GO" id="GO:0016301">
    <property type="term" value="F:kinase activity"/>
    <property type="evidence" value="ECO:0007669"/>
    <property type="project" value="UniProtKB-KW"/>
</dbReference>
<dbReference type="Pfam" id="PF00294">
    <property type="entry name" value="PfkB"/>
    <property type="match status" value="1"/>
</dbReference>
<evidence type="ECO:0000313" key="5">
    <source>
        <dbReference type="EMBL" id="AWG25027.1"/>
    </source>
</evidence>
<keyword evidence="2" id="KW-0808">Transferase</keyword>
<keyword evidence="3 5" id="KW-0418">Kinase</keyword>